<protein>
    <recommendedName>
        <fullName evidence="3">Luciferase-like domain-containing protein</fullName>
    </recommendedName>
</protein>
<dbReference type="GO" id="GO:0016705">
    <property type="term" value="F:oxidoreductase activity, acting on paired donors, with incorporation or reduction of molecular oxygen"/>
    <property type="evidence" value="ECO:0007669"/>
    <property type="project" value="InterPro"/>
</dbReference>
<dbReference type="GO" id="GO:0005829">
    <property type="term" value="C:cytosol"/>
    <property type="evidence" value="ECO:0007669"/>
    <property type="project" value="TreeGrafter"/>
</dbReference>
<proteinExistence type="predicted"/>
<dbReference type="Gene3D" id="3.20.20.30">
    <property type="entry name" value="Luciferase-like domain"/>
    <property type="match status" value="1"/>
</dbReference>
<dbReference type="InterPro" id="IPR050766">
    <property type="entry name" value="Bact_Lucif_Oxidored"/>
</dbReference>
<keyword evidence="2" id="KW-0503">Monooxygenase</keyword>
<gene>
    <name evidence="4" type="ORF">METZ01_LOCUS196081</name>
</gene>
<feature type="domain" description="Luciferase-like" evidence="3">
    <location>
        <begin position="1"/>
        <end position="314"/>
    </location>
</feature>
<dbReference type="InterPro" id="IPR036661">
    <property type="entry name" value="Luciferase-like_sf"/>
</dbReference>
<reference evidence="4" key="1">
    <citation type="submission" date="2018-05" db="EMBL/GenBank/DDBJ databases">
        <authorList>
            <person name="Lanie J.A."/>
            <person name="Ng W.-L."/>
            <person name="Kazmierczak K.M."/>
            <person name="Andrzejewski T.M."/>
            <person name="Davidsen T.M."/>
            <person name="Wayne K.J."/>
            <person name="Tettelin H."/>
            <person name="Glass J.I."/>
            <person name="Rusch D."/>
            <person name="Podicherti R."/>
            <person name="Tsui H.-C.T."/>
            <person name="Winkler M.E."/>
        </authorList>
    </citation>
    <scope>NUCLEOTIDE SEQUENCE</scope>
</reference>
<dbReference type="AlphaFoldDB" id="A0A382E072"/>
<organism evidence="4">
    <name type="scientific">marine metagenome</name>
    <dbReference type="NCBI Taxonomy" id="408172"/>
    <lineage>
        <taxon>unclassified sequences</taxon>
        <taxon>metagenomes</taxon>
        <taxon>ecological metagenomes</taxon>
    </lineage>
</organism>
<accession>A0A382E072</accession>
<dbReference type="EMBL" id="UINC01041657">
    <property type="protein sequence ID" value="SVB43227.1"/>
    <property type="molecule type" value="Genomic_DNA"/>
</dbReference>
<evidence type="ECO:0000256" key="1">
    <source>
        <dbReference type="ARBA" id="ARBA00023002"/>
    </source>
</evidence>
<dbReference type="Pfam" id="PF00296">
    <property type="entry name" value="Bac_luciferase"/>
    <property type="match status" value="1"/>
</dbReference>
<dbReference type="PANTHER" id="PTHR30137">
    <property type="entry name" value="LUCIFERASE-LIKE MONOOXYGENASE"/>
    <property type="match status" value="1"/>
</dbReference>
<name>A0A382E072_9ZZZZ</name>
<dbReference type="GO" id="GO:0004497">
    <property type="term" value="F:monooxygenase activity"/>
    <property type="evidence" value="ECO:0007669"/>
    <property type="project" value="UniProtKB-KW"/>
</dbReference>
<evidence type="ECO:0000259" key="3">
    <source>
        <dbReference type="Pfam" id="PF00296"/>
    </source>
</evidence>
<feature type="non-terminal residue" evidence="4">
    <location>
        <position position="322"/>
    </location>
</feature>
<dbReference type="SUPFAM" id="SSF51679">
    <property type="entry name" value="Bacterial luciferase-like"/>
    <property type="match status" value="1"/>
</dbReference>
<dbReference type="InterPro" id="IPR011251">
    <property type="entry name" value="Luciferase-like_dom"/>
</dbReference>
<sequence>MKFGIFHTVQLHESQTEKESLNNALEEIMLSEELGLDETWLGEHHFSRHGLLSGFFSFLGHVAAKTSKIRIGTAITVLPFHNPILVASEAAMIDVLSNGRFDLGIGRGYQLQEFEGLGVDVEQATDRFREGIDVIVKAWTEEKLTYKGKFTNVEDKWIIPKPIQNPIPIYVAVSTTPATIDFAAKNGHIVMVGGPTAVLGQAPDVIKTWREKMDEYGNEHKHIDPPVQLPIYVAPTMEEAINDPKGYDDFSLKILSKIGTPISKDGTIPKGYDEWVNRQKDREGLLVQNNQIPLLRGTPEVLVEKLKICREKGVRNIFGNFG</sequence>
<evidence type="ECO:0000313" key="4">
    <source>
        <dbReference type="EMBL" id="SVB43227.1"/>
    </source>
</evidence>
<keyword evidence="1" id="KW-0560">Oxidoreductase</keyword>
<dbReference type="PANTHER" id="PTHR30137:SF8">
    <property type="entry name" value="BLR5498 PROTEIN"/>
    <property type="match status" value="1"/>
</dbReference>
<evidence type="ECO:0000256" key="2">
    <source>
        <dbReference type="ARBA" id="ARBA00023033"/>
    </source>
</evidence>